<dbReference type="Pfam" id="PF18565">
    <property type="entry name" value="Glyco_hydro2_C5"/>
    <property type="match status" value="1"/>
</dbReference>
<dbReference type="Pfam" id="PF16355">
    <property type="entry name" value="DUF4982"/>
    <property type="match status" value="1"/>
</dbReference>
<dbReference type="Gene3D" id="2.60.120.260">
    <property type="entry name" value="Galactose-binding domain-like"/>
    <property type="match status" value="1"/>
</dbReference>
<dbReference type="InterPro" id="IPR013783">
    <property type="entry name" value="Ig-like_fold"/>
</dbReference>
<evidence type="ECO:0000259" key="7">
    <source>
        <dbReference type="Pfam" id="PF16355"/>
    </source>
</evidence>
<reference evidence="9 10" key="1">
    <citation type="submission" date="2018-08" db="EMBL/GenBank/DDBJ databases">
        <title>A genome reference for cultivated species of the human gut microbiota.</title>
        <authorList>
            <person name="Zou Y."/>
            <person name="Xue W."/>
            <person name="Luo G."/>
        </authorList>
    </citation>
    <scope>NUCLEOTIDE SEQUENCE [LARGE SCALE GENOMIC DNA]</scope>
    <source>
        <strain evidence="9 10">AF19-21</strain>
    </source>
</reference>
<keyword evidence="3" id="KW-0326">Glycosidase</keyword>
<evidence type="ECO:0000259" key="8">
    <source>
        <dbReference type="Pfam" id="PF18565"/>
    </source>
</evidence>
<evidence type="ECO:0000259" key="4">
    <source>
        <dbReference type="Pfam" id="PF00703"/>
    </source>
</evidence>
<dbReference type="InterPro" id="IPR036156">
    <property type="entry name" value="Beta-gal/glucu_dom_sf"/>
</dbReference>
<dbReference type="InterPro" id="IPR008979">
    <property type="entry name" value="Galactose-bd-like_sf"/>
</dbReference>
<dbReference type="InterPro" id="IPR006102">
    <property type="entry name" value="Ig-like_GH2"/>
</dbReference>
<feature type="domain" description="Glycoside hydrolase family 2 catalytic" evidence="5">
    <location>
        <begin position="276"/>
        <end position="423"/>
    </location>
</feature>
<dbReference type="GO" id="GO:0005975">
    <property type="term" value="P:carbohydrate metabolic process"/>
    <property type="evidence" value="ECO:0007669"/>
    <property type="project" value="InterPro"/>
</dbReference>
<gene>
    <name evidence="9" type="ORF">DWX41_08880</name>
</gene>
<dbReference type="Gene3D" id="3.20.20.80">
    <property type="entry name" value="Glycosidases"/>
    <property type="match status" value="1"/>
</dbReference>
<dbReference type="Pfam" id="PF02836">
    <property type="entry name" value="Glyco_hydro_2_C"/>
    <property type="match status" value="1"/>
</dbReference>
<protein>
    <submittedName>
        <fullName evidence="9">Glycoside hydrolase family 2</fullName>
    </submittedName>
</protein>
<dbReference type="Proteomes" id="UP000261111">
    <property type="component" value="Unassembled WGS sequence"/>
</dbReference>
<dbReference type="SUPFAM" id="SSF51445">
    <property type="entry name" value="(Trans)glycosidases"/>
    <property type="match status" value="1"/>
</dbReference>
<keyword evidence="2 9" id="KW-0378">Hydrolase</keyword>
<dbReference type="InterPro" id="IPR006104">
    <property type="entry name" value="Glyco_hydro_2_N"/>
</dbReference>
<comment type="caution">
    <text evidence="9">The sequence shown here is derived from an EMBL/GenBank/DDBJ whole genome shotgun (WGS) entry which is preliminary data.</text>
</comment>
<dbReference type="SUPFAM" id="SSF49303">
    <property type="entry name" value="beta-Galactosidase/glucuronidase domain"/>
    <property type="match status" value="1"/>
</dbReference>
<evidence type="ECO:0000259" key="5">
    <source>
        <dbReference type="Pfam" id="PF02836"/>
    </source>
</evidence>
<dbReference type="InterPro" id="IPR032311">
    <property type="entry name" value="DUF4982"/>
</dbReference>
<evidence type="ECO:0000313" key="10">
    <source>
        <dbReference type="Proteomes" id="UP000261111"/>
    </source>
</evidence>
<dbReference type="SUPFAM" id="SSF49785">
    <property type="entry name" value="Galactose-binding domain-like"/>
    <property type="match status" value="1"/>
</dbReference>
<name>A0A3E2WXA1_9FIRM</name>
<feature type="domain" description="Glycosyl hydrolases family 2 sugar binding" evidence="6">
    <location>
        <begin position="59"/>
        <end position="152"/>
    </location>
</feature>
<sequence length="830" mass="91873">MKRVLLNDGWSVMKGSLLEQLTGQAQVVSDVVLPYDAMVYETPTPDTRNGAQTGFYPGGQYTYTKNIDVPADWADRSVKLFFGGVYQTAKVMINGCFAYNNLHGYGEFYVDIDKYLKFGESNEIKVVANNTAMPNSRWYTGSGIYRSVELLTGGPVHKAEDGVRVTTKHIDEDGIIVEVETKLRNVSRRSHHIKLHIVITGAEGTVKEDSVRATIFGGETETLRQNIFIRGAKLWDDESPVLYTVGADLVEEDETIDRSEVRTGFRMITVDAGRGMRVNGREIKLRGACIHHDNGILGAATFQAAENKRAREIKEAGFNAIRSAHNPLSREMLSACDEYGIYVMDELSDMWFEEKNTCDFSTVFDRCWEEESERMVCKDYNHPCVIMYSSGNEILDIGRESGGRNNRTFCNKLHELDNTRFTTTGCSGLNAVAAAGKLPKLLAALMEEHGITGPDIGSAAASAEDTVSAMNMLLPLVSQDEFNAHPVLSEVLEEPGQAPDICGYNYLTSRAELEKEIHPNKPIVFTENFPADIVRIWKAVEDNHHVLGDFTWTGYDYLGEAGAGMFHYDGTKSFGSHFPDRIAYFGDINIIGCRRPTSYLREIVYGIRKEPYIAVVKVDRYGKEHGFNQYIPKDNISSWTWPGMEGMKTEVDVYSCDGEVELILNGRSLGKKPAGRKNGFTAVWEVCYEPGELAAIGYSNGAQTGRYVLNTAESDVLLSVDSDRYEIAADGHDIAFVTCRLQDSKGAPNLFAVKEVAVEVTGEGVLQGYGSANPQTTRGYGENVWETYEGEVMAAVRSTGKTGEIKVRFKAEGCGESIVVIKAKNAKVVV</sequence>
<accession>A0A3E2WXA1</accession>
<dbReference type="Pfam" id="PF00703">
    <property type="entry name" value="Glyco_hydro_2"/>
    <property type="match status" value="1"/>
</dbReference>
<dbReference type="InterPro" id="IPR006103">
    <property type="entry name" value="Glyco_hydro_2_cat"/>
</dbReference>
<dbReference type="InterPro" id="IPR006101">
    <property type="entry name" value="Glyco_hydro_2"/>
</dbReference>
<dbReference type="PRINTS" id="PR00132">
    <property type="entry name" value="GLHYDRLASE2"/>
</dbReference>
<dbReference type="GO" id="GO:0004553">
    <property type="term" value="F:hydrolase activity, hydrolyzing O-glycosyl compounds"/>
    <property type="evidence" value="ECO:0007669"/>
    <property type="project" value="InterPro"/>
</dbReference>
<feature type="domain" description="Glycoside hydrolase family 2" evidence="8">
    <location>
        <begin position="718"/>
        <end position="817"/>
    </location>
</feature>
<dbReference type="InterPro" id="IPR040605">
    <property type="entry name" value="Glyco_hydro2_dom5"/>
</dbReference>
<dbReference type="EMBL" id="QVIA01000008">
    <property type="protein sequence ID" value="RGC32669.1"/>
    <property type="molecule type" value="Genomic_DNA"/>
</dbReference>
<feature type="domain" description="DUF4982" evidence="7">
    <location>
        <begin position="646"/>
        <end position="704"/>
    </location>
</feature>
<dbReference type="GeneID" id="93336013"/>
<dbReference type="RefSeq" id="WP_025655772.1">
    <property type="nucleotide sequence ID" value="NZ_QVIA01000008.1"/>
</dbReference>
<evidence type="ECO:0000313" key="9">
    <source>
        <dbReference type="EMBL" id="RGC32669.1"/>
    </source>
</evidence>
<comment type="similarity">
    <text evidence="1">Belongs to the glycosyl hydrolase 2 family.</text>
</comment>
<evidence type="ECO:0000256" key="3">
    <source>
        <dbReference type="ARBA" id="ARBA00023295"/>
    </source>
</evidence>
<evidence type="ECO:0000259" key="6">
    <source>
        <dbReference type="Pfam" id="PF02837"/>
    </source>
</evidence>
<proteinExistence type="inferred from homology"/>
<feature type="domain" description="Glycoside hydrolase family 2 immunoglobulin-like beta-sandwich" evidence="4">
    <location>
        <begin position="163"/>
        <end position="266"/>
    </location>
</feature>
<dbReference type="InterPro" id="IPR051913">
    <property type="entry name" value="GH2_Domain-Containing"/>
</dbReference>
<dbReference type="Pfam" id="PF02837">
    <property type="entry name" value="Glyco_hydro_2_N"/>
    <property type="match status" value="1"/>
</dbReference>
<dbReference type="PANTHER" id="PTHR42732">
    <property type="entry name" value="BETA-GALACTOSIDASE"/>
    <property type="match status" value="1"/>
</dbReference>
<dbReference type="AlphaFoldDB" id="A0A3E2WXA1"/>
<dbReference type="PANTHER" id="PTHR42732:SF1">
    <property type="entry name" value="BETA-MANNOSIDASE"/>
    <property type="match status" value="1"/>
</dbReference>
<organism evidence="9 10">
    <name type="scientific">Hungatella hathewayi</name>
    <dbReference type="NCBI Taxonomy" id="154046"/>
    <lineage>
        <taxon>Bacteria</taxon>
        <taxon>Bacillati</taxon>
        <taxon>Bacillota</taxon>
        <taxon>Clostridia</taxon>
        <taxon>Lachnospirales</taxon>
        <taxon>Lachnospiraceae</taxon>
        <taxon>Hungatella</taxon>
    </lineage>
</organism>
<dbReference type="InterPro" id="IPR017853">
    <property type="entry name" value="GH"/>
</dbReference>
<evidence type="ECO:0000256" key="1">
    <source>
        <dbReference type="ARBA" id="ARBA00007401"/>
    </source>
</evidence>
<evidence type="ECO:0000256" key="2">
    <source>
        <dbReference type="ARBA" id="ARBA00022801"/>
    </source>
</evidence>
<dbReference type="Gene3D" id="2.60.40.10">
    <property type="entry name" value="Immunoglobulins"/>
    <property type="match status" value="3"/>
</dbReference>